<organism evidence="2 3">
    <name type="scientific">Ceraceosorus guamensis</name>
    <dbReference type="NCBI Taxonomy" id="1522189"/>
    <lineage>
        <taxon>Eukaryota</taxon>
        <taxon>Fungi</taxon>
        <taxon>Dikarya</taxon>
        <taxon>Basidiomycota</taxon>
        <taxon>Ustilaginomycotina</taxon>
        <taxon>Exobasidiomycetes</taxon>
        <taxon>Ceraceosorales</taxon>
        <taxon>Ceraceosoraceae</taxon>
        <taxon>Ceraceosorus</taxon>
    </lineage>
</organism>
<sequence length="231" mass="25192">MSQLWGCDVVSAACAVRIGSRKTDGIAAEHDTRPFLEPRSMMQLGTHSRRKEGSRSYGKRSVPLSGIQSQPALSVRLPACLMPLRARMLVALPAQVDRKGGRSAIAANLLRAARCPRALTCDPSQASEDAELRDCGCSLETLAVQRYRDLMHVENCLAATTRTMHLVKESERRAHGSQLPHAGAHATPHPPQLASVFKVLDPPCWPLQQKHAREANNESESTASLSRDMDG</sequence>
<dbReference type="RefSeq" id="XP_025371939.1">
    <property type="nucleotide sequence ID" value="XM_025515111.1"/>
</dbReference>
<feature type="region of interest" description="Disordered" evidence="1">
    <location>
        <begin position="171"/>
        <end position="190"/>
    </location>
</feature>
<dbReference type="Proteomes" id="UP000245783">
    <property type="component" value="Unassembled WGS sequence"/>
</dbReference>
<accession>A0A316W4T8</accession>
<evidence type="ECO:0000256" key="1">
    <source>
        <dbReference type="SAM" id="MobiDB-lite"/>
    </source>
</evidence>
<keyword evidence="3" id="KW-1185">Reference proteome</keyword>
<dbReference type="GeneID" id="37036981"/>
<evidence type="ECO:0000313" key="2">
    <source>
        <dbReference type="EMBL" id="PWN44779.1"/>
    </source>
</evidence>
<proteinExistence type="predicted"/>
<feature type="region of interest" description="Disordered" evidence="1">
    <location>
        <begin position="42"/>
        <end position="62"/>
    </location>
</feature>
<protein>
    <submittedName>
        <fullName evidence="2">Uncharacterized protein</fullName>
    </submittedName>
</protein>
<reference evidence="2 3" key="1">
    <citation type="journal article" date="2018" name="Mol. Biol. Evol.">
        <title>Broad Genomic Sampling Reveals a Smut Pathogenic Ancestry of the Fungal Clade Ustilaginomycotina.</title>
        <authorList>
            <person name="Kijpornyongpan T."/>
            <person name="Mondo S.J."/>
            <person name="Barry K."/>
            <person name="Sandor L."/>
            <person name="Lee J."/>
            <person name="Lipzen A."/>
            <person name="Pangilinan J."/>
            <person name="LaButti K."/>
            <person name="Hainaut M."/>
            <person name="Henrissat B."/>
            <person name="Grigoriev I.V."/>
            <person name="Spatafora J.W."/>
            <person name="Aime M.C."/>
        </authorList>
    </citation>
    <scope>NUCLEOTIDE SEQUENCE [LARGE SCALE GENOMIC DNA]</scope>
    <source>
        <strain evidence="2 3">MCA 4658</strain>
    </source>
</reference>
<gene>
    <name evidence="2" type="ORF">IE81DRAFT_328628</name>
</gene>
<dbReference type="EMBL" id="KZ819359">
    <property type="protein sequence ID" value="PWN44779.1"/>
    <property type="molecule type" value="Genomic_DNA"/>
</dbReference>
<dbReference type="InParanoid" id="A0A316W4T8"/>
<evidence type="ECO:0000313" key="3">
    <source>
        <dbReference type="Proteomes" id="UP000245783"/>
    </source>
</evidence>
<name>A0A316W4T8_9BASI</name>
<feature type="region of interest" description="Disordered" evidence="1">
    <location>
        <begin position="211"/>
        <end position="231"/>
    </location>
</feature>
<dbReference type="AlphaFoldDB" id="A0A316W4T8"/>